<keyword evidence="3" id="KW-1185">Reference proteome</keyword>
<reference evidence="2" key="1">
    <citation type="submission" date="2022-06" db="EMBL/GenBank/DDBJ databases">
        <title>Draft genome sequences of Leminorella grimontii str. JCM5902.</title>
        <authorList>
            <person name="Wakabayashi Y."/>
            <person name="Kojima K."/>
        </authorList>
    </citation>
    <scope>NUCLEOTIDE SEQUENCE</scope>
    <source>
        <strain evidence="2">JCM 5902</strain>
    </source>
</reference>
<evidence type="ECO:0000256" key="1">
    <source>
        <dbReference type="SAM" id="SignalP"/>
    </source>
</evidence>
<keyword evidence="1" id="KW-0732">Signal</keyword>
<gene>
    <name evidence="2" type="ORF">SOASR030_02930</name>
</gene>
<feature type="chain" id="PRO_5043562843" evidence="1">
    <location>
        <begin position="25"/>
        <end position="119"/>
    </location>
</feature>
<comment type="caution">
    <text evidence="2">The sequence shown here is derived from an EMBL/GenBank/DDBJ whole genome shotgun (WGS) entry which is preliminary data.</text>
</comment>
<evidence type="ECO:0000313" key="3">
    <source>
        <dbReference type="Proteomes" id="UP001058124"/>
    </source>
</evidence>
<dbReference type="RefSeq" id="WP_027272771.1">
    <property type="nucleotide sequence ID" value="NZ_BRLH01000001.1"/>
</dbReference>
<accession>A0AAV5N094</accession>
<evidence type="ECO:0000313" key="2">
    <source>
        <dbReference type="EMBL" id="GKX54181.1"/>
    </source>
</evidence>
<dbReference type="Proteomes" id="UP001058124">
    <property type="component" value="Unassembled WGS sequence"/>
</dbReference>
<sequence>MMKKRLFFMLIGAAGLAASMSAPAVQAESYQVCVEKYTDAAGQRAVSFNDCRGNDYYFNSRPARSGAVTSGSDRRSRVRVVDESTYAVDRWCDDSGCYRIRNRQDMCVLEVTGEVIPCQ</sequence>
<organism evidence="2 3">
    <name type="scientific">Leminorella grimontii</name>
    <dbReference type="NCBI Taxonomy" id="82981"/>
    <lineage>
        <taxon>Bacteria</taxon>
        <taxon>Pseudomonadati</taxon>
        <taxon>Pseudomonadota</taxon>
        <taxon>Gammaproteobacteria</taxon>
        <taxon>Enterobacterales</taxon>
        <taxon>Budviciaceae</taxon>
        <taxon>Leminorella</taxon>
    </lineage>
</organism>
<protein>
    <submittedName>
        <fullName evidence="2">Uncharacterized protein</fullName>
    </submittedName>
</protein>
<name>A0AAV5N094_9GAMM</name>
<dbReference type="AlphaFoldDB" id="A0AAV5N094"/>
<feature type="signal peptide" evidence="1">
    <location>
        <begin position="1"/>
        <end position="24"/>
    </location>
</feature>
<dbReference type="EMBL" id="BRLH01000001">
    <property type="protein sequence ID" value="GKX54181.1"/>
    <property type="molecule type" value="Genomic_DNA"/>
</dbReference>
<proteinExistence type="predicted"/>